<evidence type="ECO:0000313" key="2">
    <source>
        <dbReference type="Proteomes" id="UP000007038"/>
    </source>
</evidence>
<evidence type="ECO:0000313" key="1">
    <source>
        <dbReference type="EMBL" id="ADR52664.1"/>
    </source>
</evidence>
<proteinExistence type="predicted"/>
<dbReference type="Proteomes" id="UP000007038">
    <property type="component" value="Chromosome"/>
</dbReference>
<dbReference type="EMBL" id="CP002371">
    <property type="protein sequence ID" value="ADR52664.1"/>
    <property type="molecule type" value="Genomic_DNA"/>
</dbReference>
<dbReference type="KEGG" id="lso:CKC_04575"/>
<dbReference type="RefSeq" id="WP_013462320.1">
    <property type="nucleotide sequence ID" value="NC_014774.1"/>
</dbReference>
<accession>E4UDI6</accession>
<sequence length="91" mass="9734">MTPVYPPTAIVRWPERNIVMKISKYKIILLSLISLTLASCGSTTDVAPLPPPPTNHRISALEAAAKAIESAKEAAQKVIDDAIAISKLVGR</sequence>
<organism evidence="1 2">
    <name type="scientific">Liberibacter solanacearum (strain CLso-ZC1)</name>
    <dbReference type="NCBI Taxonomy" id="658172"/>
    <lineage>
        <taxon>Bacteria</taxon>
        <taxon>Pseudomonadati</taxon>
        <taxon>Pseudomonadota</taxon>
        <taxon>Alphaproteobacteria</taxon>
        <taxon>Hyphomicrobiales</taxon>
        <taxon>Rhizobiaceae</taxon>
        <taxon>Liberibacter</taxon>
    </lineage>
</organism>
<name>E4UDI6_LIBSC</name>
<gene>
    <name evidence="1" type="ordered locus">CKC_04575</name>
</gene>
<dbReference type="STRING" id="658172.CKC_04575"/>
<reference key="2">
    <citation type="submission" date="2010-11" db="EMBL/GenBank/DDBJ databases">
        <authorList>
            <person name="Lin H."/>
            <person name="Doddapaneni H.V."/>
            <person name="Lou B."/>
            <person name="Civerolo E.L."/>
            <person name="Chen C."/>
            <person name="Duan Y."/>
            <person name="Zhou L."/>
            <person name="Glynn J."/>
        </authorList>
    </citation>
    <scope>NUCLEOTIDE SEQUENCE</scope>
    <source>
        <strain>CLso-ZC1</strain>
    </source>
</reference>
<protein>
    <recommendedName>
        <fullName evidence="3">Lipoprotein</fullName>
    </recommendedName>
</protein>
<dbReference type="GeneID" id="96886345"/>
<dbReference type="AlphaFoldDB" id="E4UDI6"/>
<evidence type="ECO:0008006" key="3">
    <source>
        <dbReference type="Google" id="ProtNLM"/>
    </source>
</evidence>
<reference evidence="1 2" key="3">
    <citation type="journal article" date="2011" name="PLoS ONE">
        <title>The Complete Genome Sequence of 'Candidatus Liberibacter solanacearum', the Bacterium Associated with Potato Zebra Chip Disease.</title>
        <authorList>
            <person name="Lin H."/>
            <person name="Lou B."/>
            <person name="Glynn J.M."/>
            <person name="Doddapaneni H."/>
            <person name="Civerolo E.L."/>
            <person name="Chen C."/>
            <person name="Duan Y."/>
            <person name="Zhou L."/>
            <person name="Vahling C.M."/>
        </authorList>
    </citation>
    <scope>NUCLEOTIDE SEQUENCE [LARGE SCALE GENOMIC DNA]</scope>
    <source>
        <strain evidence="1 2">CLso-ZC1</strain>
    </source>
</reference>
<dbReference type="HOGENOM" id="CLU_2423379_0_0_5"/>
<reference evidence="2" key="1">
    <citation type="submission" date="2010-11" db="EMBL/GenBank/DDBJ databases">
        <title>Complete genome sequence of Candidatus Liberibacter solanacearum CLso-ZC1.</title>
        <authorList>
            <person name="Lin H."/>
            <person name="Doddapaneni H.V."/>
            <person name="Lou B."/>
            <person name="Civerolo E.L."/>
            <person name="Chen C."/>
            <person name="Duan Y."/>
            <person name="Zhou L."/>
            <person name="Glynn J."/>
        </authorList>
    </citation>
    <scope>NUCLEOTIDE SEQUENCE [LARGE SCALE GENOMIC DNA]</scope>
    <source>
        <strain evidence="2">CLso-ZC1</strain>
    </source>
</reference>